<evidence type="ECO:0000256" key="5">
    <source>
        <dbReference type="SAM" id="Phobius"/>
    </source>
</evidence>
<dbReference type="STRING" id="83767.SAMN05660652_00513"/>
<dbReference type="Proteomes" id="UP000198607">
    <property type="component" value="Unassembled WGS sequence"/>
</dbReference>
<dbReference type="GO" id="GO:0006935">
    <property type="term" value="P:chemotaxis"/>
    <property type="evidence" value="ECO:0007669"/>
    <property type="project" value="UniProtKB-ARBA"/>
</dbReference>
<evidence type="ECO:0000259" key="7">
    <source>
        <dbReference type="PROSITE" id="PS50885"/>
    </source>
</evidence>
<dbReference type="EMBL" id="FNCY01000001">
    <property type="protein sequence ID" value="SDG71155.1"/>
    <property type="molecule type" value="Genomic_DNA"/>
</dbReference>
<dbReference type="FunFam" id="1.10.287.950:FF:000001">
    <property type="entry name" value="Methyl-accepting chemotaxis sensory transducer"/>
    <property type="match status" value="1"/>
</dbReference>
<evidence type="ECO:0000256" key="1">
    <source>
        <dbReference type="ARBA" id="ARBA00004370"/>
    </source>
</evidence>
<keyword evidence="5" id="KW-0472">Membrane</keyword>
<keyword evidence="2 4" id="KW-0807">Transducer</keyword>
<feature type="domain" description="HAMP" evidence="7">
    <location>
        <begin position="347"/>
        <end position="402"/>
    </location>
</feature>
<dbReference type="GO" id="GO:0016020">
    <property type="term" value="C:membrane"/>
    <property type="evidence" value="ECO:0007669"/>
    <property type="project" value="UniProtKB-SubCell"/>
</dbReference>
<dbReference type="CDD" id="cd06225">
    <property type="entry name" value="HAMP"/>
    <property type="match status" value="1"/>
</dbReference>
<evidence type="ECO:0000256" key="2">
    <source>
        <dbReference type="ARBA" id="ARBA00023224"/>
    </source>
</evidence>
<dbReference type="PANTHER" id="PTHR32089:SF112">
    <property type="entry name" value="LYSOZYME-LIKE PROTEIN-RELATED"/>
    <property type="match status" value="1"/>
</dbReference>
<dbReference type="CDD" id="cd12912">
    <property type="entry name" value="PDC2_MCP_like"/>
    <property type="match status" value="1"/>
</dbReference>
<keyword evidence="5" id="KW-1133">Transmembrane helix</keyword>
<dbReference type="AlphaFoldDB" id="A0A1G7WGJ3"/>
<feature type="domain" description="Methyl-accepting transducer" evidence="6">
    <location>
        <begin position="407"/>
        <end position="643"/>
    </location>
</feature>
<protein>
    <submittedName>
        <fullName evidence="8">Methyl-accepting chemotaxis protein</fullName>
    </submittedName>
</protein>
<feature type="transmembrane region" description="Helical" evidence="5">
    <location>
        <begin position="326"/>
        <end position="345"/>
    </location>
</feature>
<feature type="transmembrane region" description="Helical" evidence="5">
    <location>
        <begin position="12"/>
        <end position="34"/>
    </location>
</feature>
<sequence>MNVRQRPLAQQLSIVILLTTVFVFAVLVTTLSILSNRAAIGQAETAIQERVNALAAAISDSLDNAKDTAKSGMDIAHKMLPGSITLSDEKAPAGDVAAVPVLKSGGVTLNNNLELLAKIRDLLHADPAVMVRLGDQFVRVTTFLKNPAGKSQVGVPLPATGPETRAVKDGKLYSGLVSRDGVYYVSHFEPIIIDNTTVGALSIRVNVDNILKRVKEGIQSFQVGETGYAFIVAPGKTLEDAVIVAHRDPKLVGKSVKELANPAITAFVKLMIEKRSGTLHYDWTSEDGKSGRKLAALAELKDSGWIVGAGTWVDEFTIEARKIRNITIGILVGAAALLVIVAAFYTNRHLAPLSTMAETLTAMGDGDLRRSIAQADPNSRDETAQLAVALRRMRDGLTQMIGQIGAATTDMTVAAEAMNSTAQSVMDGSEQQSQSAASLAAAVEEVSVSISHVSTNASDAERLVTESAVAAHLGNQRVGEVVREFTGIERDIRETATVVHQLGERTANITQVVQIIKEIADQTNLLALNAAIEAARAGESGRGFAVVADEVRKLAERTAASTTEISGTIVTVQQDSQEIVTRIGNLAQRITEGVGAARTAGDTLNDIERESQTAVTAVKEIANSTGEQSAATHDIAQGVENIARMAEANRQASEQNSEGAEHLHQLAETLNQAVVRFRI</sequence>
<evidence type="ECO:0000259" key="6">
    <source>
        <dbReference type="PROSITE" id="PS50111"/>
    </source>
</evidence>
<dbReference type="CDD" id="cd11386">
    <property type="entry name" value="MCP_signal"/>
    <property type="match status" value="1"/>
</dbReference>
<proteinExistence type="inferred from homology"/>
<comment type="similarity">
    <text evidence="3">Belongs to the methyl-accepting chemotaxis (MCP) protein family.</text>
</comment>
<keyword evidence="5" id="KW-0812">Transmembrane</keyword>
<dbReference type="PANTHER" id="PTHR32089">
    <property type="entry name" value="METHYL-ACCEPTING CHEMOTAXIS PROTEIN MCPB"/>
    <property type="match status" value="1"/>
</dbReference>
<dbReference type="Pfam" id="PF17201">
    <property type="entry name" value="Cache_3-Cache_2"/>
    <property type="match status" value="1"/>
</dbReference>
<dbReference type="PROSITE" id="PS50885">
    <property type="entry name" value="HAMP"/>
    <property type="match status" value="1"/>
</dbReference>
<dbReference type="InterPro" id="IPR033462">
    <property type="entry name" value="Cache_3-Cache_2"/>
</dbReference>
<name>A0A1G7WGJ3_9RHOO</name>
<dbReference type="GO" id="GO:0007165">
    <property type="term" value="P:signal transduction"/>
    <property type="evidence" value="ECO:0007669"/>
    <property type="project" value="UniProtKB-KW"/>
</dbReference>
<dbReference type="Gene3D" id="1.10.287.950">
    <property type="entry name" value="Methyl-accepting chemotaxis protein"/>
    <property type="match status" value="1"/>
</dbReference>
<dbReference type="SUPFAM" id="SSF58104">
    <property type="entry name" value="Methyl-accepting chemotaxis protein (MCP) signaling domain"/>
    <property type="match status" value="1"/>
</dbReference>
<dbReference type="PROSITE" id="PS50111">
    <property type="entry name" value="CHEMOTAXIS_TRANSDUC_2"/>
    <property type="match status" value="1"/>
</dbReference>
<organism evidence="8 9">
    <name type="scientific">Propionivibrio dicarboxylicus</name>
    <dbReference type="NCBI Taxonomy" id="83767"/>
    <lineage>
        <taxon>Bacteria</taxon>
        <taxon>Pseudomonadati</taxon>
        <taxon>Pseudomonadota</taxon>
        <taxon>Betaproteobacteria</taxon>
        <taxon>Rhodocyclales</taxon>
        <taxon>Rhodocyclaceae</taxon>
        <taxon>Propionivibrio</taxon>
    </lineage>
</organism>
<evidence type="ECO:0000256" key="4">
    <source>
        <dbReference type="PROSITE-ProRule" id="PRU00284"/>
    </source>
</evidence>
<dbReference type="SMART" id="SM00283">
    <property type="entry name" value="MA"/>
    <property type="match status" value="1"/>
</dbReference>
<accession>A0A1G7WGJ3</accession>
<keyword evidence="9" id="KW-1185">Reference proteome</keyword>
<evidence type="ECO:0000313" key="9">
    <source>
        <dbReference type="Proteomes" id="UP000198607"/>
    </source>
</evidence>
<gene>
    <name evidence="8" type="ORF">SAMN05660652_00513</name>
</gene>
<dbReference type="SUPFAM" id="SSF103190">
    <property type="entry name" value="Sensory domain-like"/>
    <property type="match status" value="1"/>
</dbReference>
<dbReference type="Pfam" id="PF00672">
    <property type="entry name" value="HAMP"/>
    <property type="match status" value="1"/>
</dbReference>
<dbReference type="InterPro" id="IPR003660">
    <property type="entry name" value="HAMP_dom"/>
</dbReference>
<dbReference type="InterPro" id="IPR029151">
    <property type="entry name" value="Sensor-like_sf"/>
</dbReference>
<dbReference type="Gene3D" id="3.30.450.20">
    <property type="entry name" value="PAS domain"/>
    <property type="match status" value="1"/>
</dbReference>
<comment type="subcellular location">
    <subcellularLocation>
        <location evidence="1">Membrane</location>
    </subcellularLocation>
</comment>
<dbReference type="InterPro" id="IPR004089">
    <property type="entry name" value="MCPsignal_dom"/>
</dbReference>
<dbReference type="Pfam" id="PF00015">
    <property type="entry name" value="MCPsignal"/>
    <property type="match status" value="1"/>
</dbReference>
<reference evidence="8 9" key="1">
    <citation type="submission" date="2016-10" db="EMBL/GenBank/DDBJ databases">
        <authorList>
            <person name="de Groot N.N."/>
        </authorList>
    </citation>
    <scope>NUCLEOTIDE SEQUENCE [LARGE SCALE GENOMIC DNA]</scope>
    <source>
        <strain evidence="8 9">DSM 5885</strain>
    </source>
</reference>
<dbReference type="RefSeq" id="WP_176785718.1">
    <property type="nucleotide sequence ID" value="NZ_FNCY01000001.1"/>
</dbReference>
<evidence type="ECO:0000313" key="8">
    <source>
        <dbReference type="EMBL" id="SDG71155.1"/>
    </source>
</evidence>
<evidence type="ECO:0000256" key="3">
    <source>
        <dbReference type="ARBA" id="ARBA00029447"/>
    </source>
</evidence>
<dbReference type="SMART" id="SM00304">
    <property type="entry name" value="HAMP"/>
    <property type="match status" value="1"/>
</dbReference>